<name>A0A6L5X3A7_9FIRM</name>
<dbReference type="Proteomes" id="UP000481852">
    <property type="component" value="Unassembled WGS sequence"/>
</dbReference>
<dbReference type="GO" id="GO:0015074">
    <property type="term" value="P:DNA integration"/>
    <property type="evidence" value="ECO:0007669"/>
    <property type="project" value="InterPro"/>
</dbReference>
<dbReference type="GO" id="GO:0003677">
    <property type="term" value="F:DNA binding"/>
    <property type="evidence" value="ECO:0007669"/>
    <property type="project" value="InterPro"/>
</dbReference>
<proteinExistence type="predicted"/>
<sequence length="515" mass="59813">MQIVLDTEARADYVRYRPVTCLDAKTREKAENIFEDYRSRGVITGSYSDDAWQATNEIARTTYDFRFNELMFRNCCEPWVGCTAACYGECLRAYVVFLMGKYTLPFIREVLKELKALAEMDAEEALCRPDDEMKPHAAGFLSILPESNDIRDYVMEMLEEEPRKKKKKEHRELADFRYFLRFDKSLQEYWEYADDRKKEFYFPVYFWWKLTCVLPLRATEFLVTPRTCVSMKEGRYTITIRRTRLKKGIRRIAYRLDEDYEPKTYEIPEELYRQIRWYQEVTKDKVLPAIGTLLVPDRETPSGYFTYTQMRRRLMKFCGEVFGDEAYPVHPGDTRHLAMINLMLSGGSPVICRELAGHEDLDISSNYYANMSAVVESSVLEMYHGGYSGTSMEGSFLIPAADPAGGARMGKGWCMYPGIEDGDMTGCLDSYSIDGTLGNCRDCRYYKPDEPGIRMDLEMKAKQKVDADAAYLFRMIEQVRKSLGYTETIQEAMLRLQASAGRYRALLAGHYEEEV</sequence>
<dbReference type="RefSeq" id="WP_154522364.1">
    <property type="nucleotide sequence ID" value="NZ_VULZ01000001.1"/>
</dbReference>
<keyword evidence="3" id="KW-1185">Reference proteome</keyword>
<dbReference type="InterPro" id="IPR011010">
    <property type="entry name" value="DNA_brk_join_enz"/>
</dbReference>
<dbReference type="AlphaFoldDB" id="A0A6L5X3A7"/>
<gene>
    <name evidence="2" type="ORF">FYJ35_02020</name>
</gene>
<evidence type="ECO:0000256" key="1">
    <source>
        <dbReference type="ARBA" id="ARBA00023172"/>
    </source>
</evidence>
<comment type="caution">
    <text evidence="2">The sequence shown here is derived from an EMBL/GenBank/DDBJ whole genome shotgun (WGS) entry which is preliminary data.</text>
</comment>
<protein>
    <submittedName>
        <fullName evidence="2">Site-specific integrase</fullName>
    </submittedName>
</protein>
<evidence type="ECO:0000313" key="3">
    <source>
        <dbReference type="Proteomes" id="UP000481852"/>
    </source>
</evidence>
<keyword evidence="1" id="KW-0233">DNA recombination</keyword>
<accession>A0A6L5X3A7</accession>
<organism evidence="2 3">
    <name type="scientific">Porcincola intestinalis</name>
    <dbReference type="NCBI Taxonomy" id="2606632"/>
    <lineage>
        <taxon>Bacteria</taxon>
        <taxon>Bacillati</taxon>
        <taxon>Bacillota</taxon>
        <taxon>Clostridia</taxon>
        <taxon>Lachnospirales</taxon>
        <taxon>Lachnospiraceae</taxon>
        <taxon>Porcincola</taxon>
    </lineage>
</organism>
<reference evidence="2 3" key="1">
    <citation type="submission" date="2019-08" db="EMBL/GenBank/DDBJ databases">
        <title>In-depth cultivation of the pig gut microbiome towards novel bacterial diversity and tailored functional studies.</title>
        <authorList>
            <person name="Wylensek D."/>
            <person name="Hitch T.C.A."/>
            <person name="Clavel T."/>
        </authorList>
    </citation>
    <scope>NUCLEOTIDE SEQUENCE [LARGE SCALE GENOMIC DNA]</scope>
    <source>
        <strain evidence="2 3">Oil+RF-744-WCA-WT-11</strain>
    </source>
</reference>
<evidence type="ECO:0000313" key="2">
    <source>
        <dbReference type="EMBL" id="MSS13828.1"/>
    </source>
</evidence>
<dbReference type="EMBL" id="VULZ01000001">
    <property type="protein sequence ID" value="MSS13828.1"/>
    <property type="molecule type" value="Genomic_DNA"/>
</dbReference>
<dbReference type="SUPFAM" id="SSF56349">
    <property type="entry name" value="DNA breaking-rejoining enzymes"/>
    <property type="match status" value="1"/>
</dbReference>
<dbReference type="Gene3D" id="1.10.443.10">
    <property type="entry name" value="Intergrase catalytic core"/>
    <property type="match status" value="1"/>
</dbReference>
<dbReference type="GO" id="GO:0006310">
    <property type="term" value="P:DNA recombination"/>
    <property type="evidence" value="ECO:0007669"/>
    <property type="project" value="UniProtKB-KW"/>
</dbReference>
<dbReference type="InterPro" id="IPR013762">
    <property type="entry name" value="Integrase-like_cat_sf"/>
</dbReference>